<dbReference type="PROSITE" id="PS51257">
    <property type="entry name" value="PROKAR_LIPOPROTEIN"/>
    <property type="match status" value="1"/>
</dbReference>
<evidence type="ECO:0000256" key="1">
    <source>
        <dbReference type="SAM" id="MobiDB-lite"/>
    </source>
</evidence>
<evidence type="ECO:0008006" key="5">
    <source>
        <dbReference type="Google" id="ProtNLM"/>
    </source>
</evidence>
<accession>A0ABY7P0W9</accession>
<feature type="compositionally biased region" description="Polar residues" evidence="1">
    <location>
        <begin position="81"/>
        <end position="90"/>
    </location>
</feature>
<evidence type="ECO:0000313" key="4">
    <source>
        <dbReference type="Proteomes" id="UP001212326"/>
    </source>
</evidence>
<evidence type="ECO:0000256" key="2">
    <source>
        <dbReference type="SAM" id="SignalP"/>
    </source>
</evidence>
<organism evidence="3 4">
    <name type="scientific">Streptomyces camelliae</name>
    <dbReference type="NCBI Taxonomy" id="3004093"/>
    <lineage>
        <taxon>Bacteria</taxon>
        <taxon>Bacillati</taxon>
        <taxon>Actinomycetota</taxon>
        <taxon>Actinomycetes</taxon>
        <taxon>Kitasatosporales</taxon>
        <taxon>Streptomycetaceae</taxon>
        <taxon>Streptomyces</taxon>
    </lineage>
</organism>
<keyword evidence="4" id="KW-1185">Reference proteome</keyword>
<feature type="signal peptide" evidence="2">
    <location>
        <begin position="1"/>
        <end position="25"/>
    </location>
</feature>
<feature type="compositionally biased region" description="Low complexity" evidence="1">
    <location>
        <begin position="107"/>
        <end position="134"/>
    </location>
</feature>
<sequence length="497" mass="49579">MRHRRALLPSFAVTALFLAAACSSAAPHTESPTTAGPGPRVTAGARTADGANRSLTVAAAPATVPTAAAGPPGTGQRAHRTTLTVSSYDSRTGRAVLSNRPSHQETSHTGTSRTGSSHTTPSPSSSPSPSGTSSAVPHRADVGDVIASAPAPGAPHGLLAKVTKVLGASDRGTEVQTEPATLNALLGDGTAKGAVPVDPSSFAVDKLLPDVKVSWAKAGDLRVGPEGATVPLGSLRLDVRAQVPTAEGAPTSASASVRGFVQVAPRVDFAYGGTRADATPGSAYLGVSGTWTSGWSVGGRAAASTGSPLRIPFARLHADPVLQVGPVPVVVDLDLTCYIQISGDGRATVDVEQSLRGAFTAGGTFGTSRGWTPVSSSDMTSTPVHASVSTAGSLKTTLGAEASVGLYGTVGVTADLAPYLRGEASGTVSGSTGTASGSSRAGRAKDGAAGAAWGVYGGVDLSGTLRLQLSVFGTPIVHRDTPLGALHREWKLAGGTL</sequence>
<feature type="chain" id="PRO_5046330068" description="Lipoprotein" evidence="2">
    <location>
        <begin position="26"/>
        <end position="497"/>
    </location>
</feature>
<proteinExistence type="predicted"/>
<dbReference type="EMBL" id="CP115300">
    <property type="protein sequence ID" value="WBO63402.1"/>
    <property type="molecule type" value="Genomic_DNA"/>
</dbReference>
<feature type="region of interest" description="Disordered" evidence="1">
    <location>
        <begin position="58"/>
        <end position="137"/>
    </location>
</feature>
<protein>
    <recommendedName>
        <fullName evidence="5">Lipoprotein</fullName>
    </recommendedName>
</protein>
<feature type="compositionally biased region" description="Low complexity" evidence="1">
    <location>
        <begin position="58"/>
        <end position="75"/>
    </location>
</feature>
<feature type="region of interest" description="Disordered" evidence="1">
    <location>
        <begin position="27"/>
        <end position="46"/>
    </location>
</feature>
<reference evidence="3 4" key="1">
    <citation type="submission" date="2022-12" db="EMBL/GenBank/DDBJ databases">
        <authorList>
            <person name="Mo P."/>
        </authorList>
    </citation>
    <scope>NUCLEOTIDE SEQUENCE [LARGE SCALE GENOMIC DNA]</scope>
    <source>
        <strain evidence="3 4">HUAS 2-6</strain>
    </source>
</reference>
<name>A0ABY7P0W9_9ACTN</name>
<dbReference type="RefSeq" id="WP_270081268.1">
    <property type="nucleotide sequence ID" value="NZ_CP115300.1"/>
</dbReference>
<dbReference type="Proteomes" id="UP001212326">
    <property type="component" value="Chromosome"/>
</dbReference>
<gene>
    <name evidence="3" type="ORF">O1G22_11455</name>
</gene>
<evidence type="ECO:0000313" key="3">
    <source>
        <dbReference type="EMBL" id="WBO63402.1"/>
    </source>
</evidence>
<keyword evidence="2" id="KW-0732">Signal</keyword>